<dbReference type="Proteomes" id="UP000076532">
    <property type="component" value="Unassembled WGS sequence"/>
</dbReference>
<dbReference type="EMBL" id="KV417589">
    <property type="protein sequence ID" value="KZP16768.1"/>
    <property type="molecule type" value="Genomic_DNA"/>
</dbReference>
<protein>
    <submittedName>
        <fullName evidence="1">Uncharacterized protein</fullName>
    </submittedName>
</protein>
<evidence type="ECO:0000313" key="1">
    <source>
        <dbReference type="EMBL" id="KZP16768.1"/>
    </source>
</evidence>
<keyword evidence="2" id="KW-1185">Reference proteome</keyword>
<name>A0A166FG04_9AGAM</name>
<gene>
    <name evidence="1" type="ORF">FIBSPDRAFT_50998</name>
</gene>
<accession>A0A166FG04</accession>
<proteinExistence type="predicted"/>
<organism evidence="1 2">
    <name type="scientific">Athelia psychrophila</name>
    <dbReference type="NCBI Taxonomy" id="1759441"/>
    <lineage>
        <taxon>Eukaryota</taxon>
        <taxon>Fungi</taxon>
        <taxon>Dikarya</taxon>
        <taxon>Basidiomycota</taxon>
        <taxon>Agaricomycotina</taxon>
        <taxon>Agaricomycetes</taxon>
        <taxon>Agaricomycetidae</taxon>
        <taxon>Atheliales</taxon>
        <taxon>Atheliaceae</taxon>
        <taxon>Athelia</taxon>
    </lineage>
</organism>
<reference evidence="1 2" key="1">
    <citation type="journal article" date="2016" name="Mol. Biol. Evol.">
        <title>Comparative Genomics of Early-Diverging Mushroom-Forming Fungi Provides Insights into the Origins of Lignocellulose Decay Capabilities.</title>
        <authorList>
            <person name="Nagy L.G."/>
            <person name="Riley R."/>
            <person name="Tritt A."/>
            <person name="Adam C."/>
            <person name="Daum C."/>
            <person name="Floudas D."/>
            <person name="Sun H."/>
            <person name="Yadav J.S."/>
            <person name="Pangilinan J."/>
            <person name="Larsson K.H."/>
            <person name="Matsuura K."/>
            <person name="Barry K."/>
            <person name="Labutti K."/>
            <person name="Kuo R."/>
            <person name="Ohm R.A."/>
            <person name="Bhattacharya S.S."/>
            <person name="Shirouzu T."/>
            <person name="Yoshinaga Y."/>
            <person name="Martin F.M."/>
            <person name="Grigoriev I.V."/>
            <person name="Hibbett D.S."/>
        </authorList>
    </citation>
    <scope>NUCLEOTIDE SEQUENCE [LARGE SCALE GENOMIC DNA]</scope>
    <source>
        <strain evidence="1 2">CBS 109695</strain>
    </source>
</reference>
<dbReference type="AlphaFoldDB" id="A0A166FG04"/>
<sequence length="148" mass="16602">MPRDHLQTKAQSQAEYGHLASLLLLASVCDGSDHGALRTYSNISARGHHKLANRQPMNRALRTPTAAPVIQVCRISLGCPPHREATKIRKTRDLDSDHVYRCYDIGLQGRKCSLYTLLVLVYKKKLSPYSPNGRVPRSKGYIGLHKQE</sequence>
<evidence type="ECO:0000313" key="2">
    <source>
        <dbReference type="Proteomes" id="UP000076532"/>
    </source>
</evidence>